<dbReference type="Pfam" id="PF01512">
    <property type="entry name" value="Complex1_51K"/>
    <property type="match status" value="1"/>
</dbReference>
<feature type="domain" description="NADH-ubiquinone oxidoreductase 51kDa subunit iron-sulphur binding" evidence="11">
    <location>
        <begin position="483"/>
        <end position="528"/>
    </location>
</feature>
<dbReference type="SUPFAM" id="SSF142984">
    <property type="entry name" value="Nqo1 middle domain-like"/>
    <property type="match status" value="1"/>
</dbReference>
<dbReference type="Gene3D" id="1.10.10.1590">
    <property type="entry name" value="NADH-quinone oxidoreductase subunit E"/>
    <property type="match status" value="1"/>
</dbReference>
<dbReference type="EMBL" id="QWEZ01000002">
    <property type="protein sequence ID" value="RRJ82691.1"/>
    <property type="molecule type" value="Genomic_DNA"/>
</dbReference>
<dbReference type="Proteomes" id="UP000280792">
    <property type="component" value="Unassembled WGS sequence"/>
</dbReference>
<dbReference type="GO" id="GO:0051539">
    <property type="term" value="F:4 iron, 4 sulfur cluster binding"/>
    <property type="evidence" value="ECO:0007669"/>
    <property type="project" value="UniProtKB-KW"/>
</dbReference>
<evidence type="ECO:0000256" key="10">
    <source>
        <dbReference type="SAM" id="MobiDB-lite"/>
    </source>
</evidence>
<dbReference type="InterPro" id="IPR001949">
    <property type="entry name" value="NADH-UbQ_OxRdtase_51kDa_CS"/>
</dbReference>
<dbReference type="Gene3D" id="3.40.30.10">
    <property type="entry name" value="Glutaredoxin"/>
    <property type="match status" value="1"/>
</dbReference>
<dbReference type="InterPro" id="IPR037207">
    <property type="entry name" value="Nuop51_4Fe4S-bd_sf"/>
</dbReference>
<keyword evidence="13" id="KW-1185">Reference proteome</keyword>
<evidence type="ECO:0000256" key="6">
    <source>
        <dbReference type="ARBA" id="ARBA00023004"/>
    </source>
</evidence>
<evidence type="ECO:0000256" key="1">
    <source>
        <dbReference type="ARBA" id="ARBA00001917"/>
    </source>
</evidence>
<keyword evidence="7" id="KW-0411">Iron-sulfur</keyword>
<keyword evidence="5" id="KW-0479">Metal-binding</keyword>
<dbReference type="SUPFAM" id="SSF140490">
    <property type="entry name" value="Nqo1C-terminal domain-like"/>
    <property type="match status" value="1"/>
</dbReference>
<dbReference type="PANTHER" id="PTHR43578">
    <property type="entry name" value="NADH-QUINONE OXIDOREDUCTASE SUBUNIT F"/>
    <property type="match status" value="1"/>
</dbReference>
<dbReference type="GO" id="GO:0046872">
    <property type="term" value="F:metal ion binding"/>
    <property type="evidence" value="ECO:0007669"/>
    <property type="project" value="UniProtKB-KW"/>
</dbReference>
<dbReference type="InterPro" id="IPR019554">
    <property type="entry name" value="Soluble_ligand-bd"/>
</dbReference>
<dbReference type="Pfam" id="PF01257">
    <property type="entry name" value="2Fe-2S_thioredx"/>
    <property type="match status" value="1"/>
</dbReference>
<sequence>MSVSDHKPARPVPRHRPRGRHSDPQAQATLNLLLGEAPLQRDRLLEYLHAIQDRFGAISKSQLYTLASRLGISQAEVWDVASFYAHFDLVEDRHLPEQKPLKVRVCTNPSCALAGAESLWKALGDRPQPGVQFERSPCMGLCTTAPAVQVGHHSLPSARVDSVQAAIDARDDHARLPPALYLEGYRASGGYRLLERCRNREMSAQQVMDELERAGLRGLGGAGFPAARKWQTVRQQPSPRYLVINADEGEPGTCKDRHYLESDPHRMLEGALIAAWVIDAERCYLYLRDEYPAIRLLLQQEISALEQAELIAPGYIELRRGAGAYICGEESALIESLEGKRGFPRQRPPFVAERGLFNRPTLVNNVETLYRVREILEHGGQWFSDLGRRGQQGLLSFSVSGRVQSPGVKQAPAGITLNELVEEHCGGMLPGHRLLAYLPGGASGGILPARLADLPLGFGTLQAHGCFIGSAAVLVLSDQDDLRALVCNLAHFFREESCGQCSPCRLGTDRLLRLVAQSRWDSALIEELGELMLDSSICGLGQAACNPALSLIRYFPELLATQGGAQ</sequence>
<evidence type="ECO:0000313" key="12">
    <source>
        <dbReference type="EMBL" id="RRJ82691.1"/>
    </source>
</evidence>
<dbReference type="PROSITE" id="PS00645">
    <property type="entry name" value="COMPLEX1_51K_2"/>
    <property type="match status" value="1"/>
</dbReference>
<keyword evidence="4" id="KW-0004">4Fe-4S</keyword>
<proteinExistence type="inferred from homology"/>
<evidence type="ECO:0000259" key="11">
    <source>
        <dbReference type="SMART" id="SM00928"/>
    </source>
</evidence>
<gene>
    <name evidence="12" type="ORF">D0544_12585</name>
</gene>
<dbReference type="SMART" id="SM00928">
    <property type="entry name" value="NADH_4Fe-4S"/>
    <property type="match status" value="1"/>
</dbReference>
<evidence type="ECO:0000256" key="2">
    <source>
        <dbReference type="ARBA" id="ARBA00007523"/>
    </source>
</evidence>
<evidence type="ECO:0000256" key="8">
    <source>
        <dbReference type="ARBA" id="ARBA00031578"/>
    </source>
</evidence>
<accession>A0A3P3VIW6</accession>
<comment type="caution">
    <text evidence="12">The sequence shown here is derived from an EMBL/GenBank/DDBJ whole genome shotgun (WGS) entry which is preliminary data.</text>
</comment>
<evidence type="ECO:0000313" key="13">
    <source>
        <dbReference type="Proteomes" id="UP000280792"/>
    </source>
</evidence>
<dbReference type="Gene3D" id="3.10.20.600">
    <property type="match status" value="1"/>
</dbReference>
<dbReference type="SUPFAM" id="SSF142019">
    <property type="entry name" value="Nqo1 FMN-binding domain-like"/>
    <property type="match status" value="1"/>
</dbReference>
<comment type="similarity">
    <text evidence="2">Belongs to the complex I 51 kDa subunit family.</text>
</comment>
<evidence type="ECO:0000256" key="3">
    <source>
        <dbReference type="ARBA" id="ARBA00019901"/>
    </source>
</evidence>
<name>A0A3P3VIW6_9GAMM</name>
<dbReference type="Gene3D" id="1.20.1440.230">
    <property type="entry name" value="NADH-ubiquinone oxidoreductase 51kDa subunit, iron-sulphur binding domain"/>
    <property type="match status" value="1"/>
</dbReference>
<dbReference type="PANTHER" id="PTHR43578:SF3">
    <property type="entry name" value="NADH-QUINONE OXIDOREDUCTASE SUBUNIT F"/>
    <property type="match status" value="1"/>
</dbReference>
<dbReference type="RefSeq" id="WP_125016663.1">
    <property type="nucleotide sequence ID" value="NZ_QWEZ01000002.1"/>
</dbReference>
<organism evidence="12 13">
    <name type="scientific">Aestuariirhabdus litorea</name>
    <dbReference type="NCBI Taxonomy" id="2528527"/>
    <lineage>
        <taxon>Bacteria</taxon>
        <taxon>Pseudomonadati</taxon>
        <taxon>Pseudomonadota</taxon>
        <taxon>Gammaproteobacteria</taxon>
        <taxon>Oceanospirillales</taxon>
        <taxon>Aestuariirhabdaceae</taxon>
        <taxon>Aestuariirhabdus</taxon>
    </lineage>
</organism>
<feature type="region of interest" description="Disordered" evidence="10">
    <location>
        <begin position="1"/>
        <end position="24"/>
    </location>
</feature>
<dbReference type="InterPro" id="IPR036249">
    <property type="entry name" value="Thioredoxin-like_sf"/>
</dbReference>
<dbReference type="InterPro" id="IPR041921">
    <property type="entry name" value="NuoE_N"/>
</dbReference>
<dbReference type="InterPro" id="IPR037225">
    <property type="entry name" value="Nuo51_FMN-bd_sf"/>
</dbReference>
<comment type="cofactor">
    <cofactor evidence="1">
        <name>FMN</name>
        <dbReference type="ChEBI" id="CHEBI:58210"/>
    </cofactor>
</comment>
<dbReference type="SUPFAM" id="SSF52833">
    <property type="entry name" value="Thioredoxin-like"/>
    <property type="match status" value="1"/>
</dbReference>
<dbReference type="InterPro" id="IPR011538">
    <property type="entry name" value="Nuo51_FMN-bd"/>
</dbReference>
<dbReference type="InterPro" id="IPR019575">
    <property type="entry name" value="Nuop51_4Fe4S-bd"/>
</dbReference>
<dbReference type="Gene3D" id="3.40.50.11540">
    <property type="entry name" value="NADH-ubiquinone oxidoreductase 51kDa subunit"/>
    <property type="match status" value="1"/>
</dbReference>
<keyword evidence="6" id="KW-0408">Iron</keyword>
<evidence type="ECO:0000256" key="7">
    <source>
        <dbReference type="ARBA" id="ARBA00023014"/>
    </source>
</evidence>
<evidence type="ECO:0000256" key="5">
    <source>
        <dbReference type="ARBA" id="ARBA00022723"/>
    </source>
</evidence>
<dbReference type="PROSITE" id="PS00644">
    <property type="entry name" value="COMPLEX1_51K_1"/>
    <property type="match status" value="1"/>
</dbReference>
<reference evidence="12 13" key="2">
    <citation type="submission" date="2018-12" db="EMBL/GenBank/DDBJ databases">
        <title>Simiduia agarivorans gen. nov., sp. nov., a marine, agarolytic bacterium isolated from shallow coastal water from Keelung, Taiwan.</title>
        <authorList>
            <person name="Shieh W.Y."/>
        </authorList>
    </citation>
    <scope>NUCLEOTIDE SEQUENCE [LARGE SCALE GENOMIC DNA]</scope>
    <source>
        <strain evidence="12 13">GTF-13</strain>
    </source>
</reference>
<evidence type="ECO:0000256" key="4">
    <source>
        <dbReference type="ARBA" id="ARBA00022485"/>
    </source>
</evidence>
<evidence type="ECO:0000256" key="9">
    <source>
        <dbReference type="ARBA" id="ARBA00032787"/>
    </source>
</evidence>
<reference evidence="12 13" key="1">
    <citation type="submission" date="2018-08" db="EMBL/GenBank/DDBJ databases">
        <authorList>
            <person name="Khan S.A."/>
        </authorList>
    </citation>
    <scope>NUCLEOTIDE SEQUENCE [LARGE SCALE GENOMIC DNA]</scope>
    <source>
        <strain evidence="12 13">GTF-13</strain>
    </source>
</reference>
<dbReference type="GO" id="GO:0010181">
    <property type="term" value="F:FMN binding"/>
    <property type="evidence" value="ECO:0007669"/>
    <property type="project" value="InterPro"/>
</dbReference>
<dbReference type="AlphaFoldDB" id="A0A3P3VIW6"/>
<protein>
    <recommendedName>
        <fullName evidence="3">NADH-quinone oxidoreductase subunit F</fullName>
    </recommendedName>
    <alternativeName>
        <fullName evidence="8">NADH dehydrogenase I subunit F</fullName>
    </alternativeName>
    <alternativeName>
        <fullName evidence="9">NDH-1 subunit F</fullName>
    </alternativeName>
</protein>
<dbReference type="GO" id="GO:0008137">
    <property type="term" value="F:NADH dehydrogenase (ubiquinone) activity"/>
    <property type="evidence" value="ECO:0007669"/>
    <property type="project" value="InterPro"/>
</dbReference>
<dbReference type="Pfam" id="PF10589">
    <property type="entry name" value="NADH_4Fe-4S"/>
    <property type="match status" value="1"/>
</dbReference>
<dbReference type="Pfam" id="PF10531">
    <property type="entry name" value="SLBB"/>
    <property type="match status" value="1"/>
</dbReference>